<dbReference type="InterPro" id="IPR011330">
    <property type="entry name" value="Glyco_hydro/deAcase_b/a-brl"/>
</dbReference>
<evidence type="ECO:0000313" key="2">
    <source>
        <dbReference type="EMBL" id="KAA2213147.1"/>
    </source>
</evidence>
<proteinExistence type="predicted"/>
<dbReference type="PANTHER" id="PTHR30105:SF2">
    <property type="entry name" value="DIVERGENT POLYSACCHARIDE DEACETYLASE SUPERFAMILY"/>
    <property type="match status" value="1"/>
</dbReference>
<dbReference type="AlphaFoldDB" id="A0A5B2TFA7"/>
<accession>A0A5B2TFA7</accession>
<dbReference type="InterPro" id="IPR006837">
    <property type="entry name" value="Divergent_DAC"/>
</dbReference>
<sequence length="380" mass="38436">MNGSNSARRAWRALALFWMGVLVGAGGTAVMLDRLGPPPAPPAASSAPPRLAGASNPAPPAPAPPAEAPLAEPPPDVLAAAPLPPVPAPEPWQAPPEAPPPPPLPPAPAEAMAPAIAAPDPALLEPSEHGPLPRIAPDGRVPRQVYAAPAAAPAGKPRIALIIGGFGLSAPRAEEAIRRLPAAATLAFGPLPARADLLLDQARRRGMEVLLALPLDSAGAAPADHLLRASRSWEDNADRLARALGSFAGYPGVIGAQGGQRGERFAADAAQLRALEAALEARGLFYIDARPGAAAPAAVWGAAIDQVLDEPLTGGEVQFRLEALEAAARRKGSALGLAGEPSPILVDRIAAWAASLPQRGVALVPASAVARPPPALAEAP</sequence>
<dbReference type="Pfam" id="PF04748">
    <property type="entry name" value="Polysacc_deac_2"/>
    <property type="match status" value="1"/>
</dbReference>
<feature type="compositionally biased region" description="Low complexity" evidence="1">
    <location>
        <begin position="43"/>
        <end position="54"/>
    </location>
</feature>
<dbReference type="GO" id="GO:0005975">
    <property type="term" value="P:carbohydrate metabolic process"/>
    <property type="evidence" value="ECO:0007669"/>
    <property type="project" value="InterPro"/>
</dbReference>
<dbReference type="OrthoDB" id="9784811at2"/>
<evidence type="ECO:0000313" key="3">
    <source>
        <dbReference type="Proteomes" id="UP000322110"/>
    </source>
</evidence>
<dbReference type="Gene3D" id="3.20.20.370">
    <property type="entry name" value="Glycoside hydrolase/deacetylase"/>
    <property type="match status" value="1"/>
</dbReference>
<feature type="region of interest" description="Disordered" evidence="1">
    <location>
        <begin position="38"/>
        <end position="110"/>
    </location>
</feature>
<evidence type="ECO:0000256" key="1">
    <source>
        <dbReference type="SAM" id="MobiDB-lite"/>
    </source>
</evidence>
<protein>
    <submittedName>
        <fullName evidence="2">Divergent polysaccharide deacetylase family protein</fullName>
    </submittedName>
</protein>
<organism evidence="2 3">
    <name type="scientific">Teichococcus oryzae</name>
    <dbReference type="NCBI Taxonomy" id="1608942"/>
    <lineage>
        <taxon>Bacteria</taxon>
        <taxon>Pseudomonadati</taxon>
        <taxon>Pseudomonadota</taxon>
        <taxon>Alphaproteobacteria</taxon>
        <taxon>Acetobacterales</taxon>
        <taxon>Roseomonadaceae</taxon>
        <taxon>Roseomonas</taxon>
    </lineage>
</organism>
<dbReference type="RefSeq" id="WP_149812260.1">
    <property type="nucleotide sequence ID" value="NZ_VUKA01000004.1"/>
</dbReference>
<dbReference type="PANTHER" id="PTHR30105">
    <property type="entry name" value="UNCHARACTERIZED YIBQ-RELATED"/>
    <property type="match status" value="1"/>
</dbReference>
<feature type="compositionally biased region" description="Pro residues" evidence="1">
    <location>
        <begin position="57"/>
        <end position="108"/>
    </location>
</feature>
<dbReference type="EMBL" id="VUKA01000004">
    <property type="protein sequence ID" value="KAA2213147.1"/>
    <property type="molecule type" value="Genomic_DNA"/>
</dbReference>
<dbReference type="SUPFAM" id="SSF88713">
    <property type="entry name" value="Glycoside hydrolase/deacetylase"/>
    <property type="match status" value="1"/>
</dbReference>
<reference evidence="2 3" key="1">
    <citation type="journal article" date="2015" name="Int. J. Syst. Evol. Microbiol.">
        <title>Roseomonas oryzae sp. nov., isolated from paddy rhizosphere soil.</title>
        <authorList>
            <person name="Ramaprasad E.V."/>
            <person name="Sasikala Ch."/>
            <person name="Ramana Ch.V."/>
        </authorList>
    </citation>
    <scope>NUCLEOTIDE SEQUENCE [LARGE SCALE GENOMIC DNA]</scope>
    <source>
        <strain evidence="2 3">KCTC 42542</strain>
    </source>
</reference>
<keyword evidence="3" id="KW-1185">Reference proteome</keyword>
<dbReference type="CDD" id="cd10936">
    <property type="entry name" value="CE4_DAC2"/>
    <property type="match status" value="1"/>
</dbReference>
<name>A0A5B2TFA7_9PROT</name>
<comment type="caution">
    <text evidence="2">The sequence shown here is derived from an EMBL/GenBank/DDBJ whole genome shotgun (WGS) entry which is preliminary data.</text>
</comment>
<dbReference type="PRINTS" id="PR01217">
    <property type="entry name" value="PRICHEXTENSN"/>
</dbReference>
<gene>
    <name evidence="2" type="ORF">F0Q34_10945</name>
</gene>
<dbReference type="Proteomes" id="UP000322110">
    <property type="component" value="Unassembled WGS sequence"/>
</dbReference>